<dbReference type="SUPFAM" id="SSF52058">
    <property type="entry name" value="L domain-like"/>
    <property type="match status" value="1"/>
</dbReference>
<evidence type="ECO:0000256" key="3">
    <source>
        <dbReference type="SAM" id="MobiDB-lite"/>
    </source>
</evidence>
<feature type="compositionally biased region" description="Basic and acidic residues" evidence="3">
    <location>
        <begin position="20"/>
        <end position="31"/>
    </location>
</feature>
<dbReference type="Proteomes" id="UP000075884">
    <property type="component" value="Unassembled WGS sequence"/>
</dbReference>
<keyword evidence="4" id="KW-1133">Transmembrane helix</keyword>
<dbReference type="InterPro" id="IPR050541">
    <property type="entry name" value="LRR_TM_domain-containing"/>
</dbReference>
<evidence type="ECO:0000313" key="5">
    <source>
        <dbReference type="EnsemblMetazoa" id="ADIR010322-PA"/>
    </source>
</evidence>
<reference evidence="6" key="1">
    <citation type="submission" date="2013-03" db="EMBL/GenBank/DDBJ databases">
        <title>The Genome Sequence of Anopheles dirus WRAIR2.</title>
        <authorList>
            <consortium name="The Broad Institute Genomics Platform"/>
            <person name="Neafsey D.E."/>
            <person name="Walton C."/>
            <person name="Walker B."/>
            <person name="Young S.K."/>
            <person name="Zeng Q."/>
            <person name="Gargeya S."/>
            <person name="Fitzgerald M."/>
            <person name="Haas B."/>
            <person name="Abouelleil A."/>
            <person name="Allen A.W."/>
            <person name="Alvarado L."/>
            <person name="Arachchi H.M."/>
            <person name="Berlin A.M."/>
            <person name="Chapman S.B."/>
            <person name="Gainer-Dewar J."/>
            <person name="Goldberg J."/>
            <person name="Griggs A."/>
            <person name="Gujja S."/>
            <person name="Hansen M."/>
            <person name="Howarth C."/>
            <person name="Imamovic A."/>
            <person name="Ireland A."/>
            <person name="Larimer J."/>
            <person name="McCowan C."/>
            <person name="Murphy C."/>
            <person name="Pearson M."/>
            <person name="Poon T.W."/>
            <person name="Priest M."/>
            <person name="Roberts A."/>
            <person name="Saif S."/>
            <person name="Shea T."/>
            <person name="Sisk P."/>
            <person name="Sykes S."/>
            <person name="Wortman J."/>
            <person name="Nusbaum C."/>
            <person name="Birren B."/>
        </authorList>
    </citation>
    <scope>NUCLEOTIDE SEQUENCE [LARGE SCALE GENOMIC DNA]</scope>
    <source>
        <strain evidence="6">WRAIR2</strain>
    </source>
</reference>
<evidence type="ECO:0000313" key="6">
    <source>
        <dbReference type="Proteomes" id="UP000075884"/>
    </source>
</evidence>
<keyword evidence="6" id="KW-1185">Reference proteome</keyword>
<dbReference type="InterPro" id="IPR001611">
    <property type="entry name" value="Leu-rich_rpt"/>
</dbReference>
<dbReference type="PANTHER" id="PTHR24369:SF211">
    <property type="entry name" value="LEUCINE-RICH REPEAT-CONTAINING PROTEIN 15-LIKE"/>
    <property type="match status" value="1"/>
</dbReference>
<dbReference type="STRING" id="7168.A0A182NRN2"/>
<protein>
    <submittedName>
        <fullName evidence="5">Uncharacterized protein</fullName>
    </submittedName>
</protein>
<dbReference type="PANTHER" id="PTHR24369">
    <property type="entry name" value="ANTIGEN BSP, PUTATIVE-RELATED"/>
    <property type="match status" value="1"/>
</dbReference>
<keyword evidence="4" id="KW-0472">Membrane</keyword>
<feature type="transmembrane region" description="Helical" evidence="4">
    <location>
        <begin position="71"/>
        <end position="90"/>
    </location>
</feature>
<proteinExistence type="predicted"/>
<evidence type="ECO:0000256" key="1">
    <source>
        <dbReference type="ARBA" id="ARBA00022614"/>
    </source>
</evidence>
<evidence type="ECO:0000256" key="2">
    <source>
        <dbReference type="ARBA" id="ARBA00022737"/>
    </source>
</evidence>
<dbReference type="GO" id="GO:0005886">
    <property type="term" value="C:plasma membrane"/>
    <property type="evidence" value="ECO:0007669"/>
    <property type="project" value="TreeGrafter"/>
</dbReference>
<reference evidence="5" key="2">
    <citation type="submission" date="2020-05" db="UniProtKB">
        <authorList>
            <consortium name="EnsemblMetazoa"/>
        </authorList>
    </citation>
    <scope>IDENTIFICATION</scope>
    <source>
        <strain evidence="5">WRAIR2</strain>
    </source>
</reference>
<dbReference type="AlphaFoldDB" id="A0A182NRN2"/>
<keyword evidence="4" id="KW-0812">Transmembrane</keyword>
<organism evidence="5 6">
    <name type="scientific">Anopheles dirus</name>
    <dbReference type="NCBI Taxonomy" id="7168"/>
    <lineage>
        <taxon>Eukaryota</taxon>
        <taxon>Metazoa</taxon>
        <taxon>Ecdysozoa</taxon>
        <taxon>Arthropoda</taxon>
        <taxon>Hexapoda</taxon>
        <taxon>Insecta</taxon>
        <taxon>Pterygota</taxon>
        <taxon>Neoptera</taxon>
        <taxon>Endopterygota</taxon>
        <taxon>Diptera</taxon>
        <taxon>Nematocera</taxon>
        <taxon>Culicoidea</taxon>
        <taxon>Culicidae</taxon>
        <taxon>Anophelinae</taxon>
        <taxon>Anopheles</taxon>
    </lineage>
</organism>
<accession>A0A182NRN2</accession>
<dbReference type="VEuPathDB" id="VectorBase:ADIR010322"/>
<dbReference type="InterPro" id="IPR032675">
    <property type="entry name" value="LRR_dom_sf"/>
</dbReference>
<dbReference type="SMART" id="SM00369">
    <property type="entry name" value="LRR_TYP"/>
    <property type="match status" value="3"/>
</dbReference>
<dbReference type="Pfam" id="PF13855">
    <property type="entry name" value="LRR_8"/>
    <property type="match status" value="1"/>
</dbReference>
<evidence type="ECO:0000256" key="4">
    <source>
        <dbReference type="SAM" id="Phobius"/>
    </source>
</evidence>
<feature type="region of interest" description="Disordered" evidence="3">
    <location>
        <begin position="20"/>
        <end position="58"/>
    </location>
</feature>
<sequence>LADATKSTIYRPSITGPAIKVERTVKHDPVQKRSSTAAPTKPRAARIDNDRRRTPASNRNMFTETARYRDVILVFVIVLLLAGCLPDQVCGRAVPHHRRRGDRVGRLQNATLTNAALISTMAQLGGEMVLEGCQIENFGPTMFGLLQGTDCLTLRGGFIPAVTFNSHALDTLVVEATDLSVFEIVPSDVPYAKLRVLHITRNALERLTPAVASLVGLKRLDLSQNRLTYVDLDILSRLERLRDLDLSVNRIVRLDASPDRQLPGLRNLWVSYNRLRTFRAFPGAFPALDTVRLIGNAWSCAWVDRARADIIRHGITAFGADYDCPGERQGGLCCYDDVASEDEEQHEDRLDRFTTNGPEHDDLALRATNRSTPAVGVIYGNVEIFL</sequence>
<keyword evidence="2" id="KW-0677">Repeat</keyword>
<dbReference type="InterPro" id="IPR003591">
    <property type="entry name" value="Leu-rich_rpt_typical-subtyp"/>
</dbReference>
<keyword evidence="1" id="KW-0433">Leucine-rich repeat</keyword>
<dbReference type="Gene3D" id="3.80.10.10">
    <property type="entry name" value="Ribonuclease Inhibitor"/>
    <property type="match status" value="1"/>
</dbReference>
<name>A0A182NRN2_9DIPT</name>
<dbReference type="EnsemblMetazoa" id="ADIR010322-RA">
    <property type="protein sequence ID" value="ADIR010322-PA"/>
    <property type="gene ID" value="ADIR010322"/>
</dbReference>